<protein>
    <submittedName>
        <fullName evidence="1">Uncharacterized protein</fullName>
    </submittedName>
</protein>
<dbReference type="AlphaFoldDB" id="A0A8J2JG19"/>
<name>A0A8J2JG19_9HEXA</name>
<dbReference type="Proteomes" id="UP000708208">
    <property type="component" value="Unassembled WGS sequence"/>
</dbReference>
<accession>A0A8J2JG19</accession>
<sequence length="49" mass="5412">MFPPSSFLVQEQGPLVLVCCIACGAGGDPPIISMEFWMSFDNPLQLRRL</sequence>
<dbReference type="EMBL" id="CAJVCH010035982">
    <property type="protein sequence ID" value="CAG7716105.1"/>
    <property type="molecule type" value="Genomic_DNA"/>
</dbReference>
<feature type="non-terminal residue" evidence="1">
    <location>
        <position position="49"/>
    </location>
</feature>
<evidence type="ECO:0000313" key="2">
    <source>
        <dbReference type="Proteomes" id="UP000708208"/>
    </source>
</evidence>
<proteinExistence type="predicted"/>
<evidence type="ECO:0000313" key="1">
    <source>
        <dbReference type="EMBL" id="CAG7716105.1"/>
    </source>
</evidence>
<gene>
    <name evidence="1" type="ORF">AFUS01_LOCUS5634</name>
</gene>
<comment type="caution">
    <text evidence="1">The sequence shown here is derived from an EMBL/GenBank/DDBJ whole genome shotgun (WGS) entry which is preliminary data.</text>
</comment>
<keyword evidence="2" id="KW-1185">Reference proteome</keyword>
<reference evidence="1" key="1">
    <citation type="submission" date="2021-06" db="EMBL/GenBank/DDBJ databases">
        <authorList>
            <person name="Hodson N. C."/>
            <person name="Mongue J. A."/>
            <person name="Jaron S. K."/>
        </authorList>
    </citation>
    <scope>NUCLEOTIDE SEQUENCE</scope>
</reference>
<organism evidence="1 2">
    <name type="scientific">Allacma fusca</name>
    <dbReference type="NCBI Taxonomy" id="39272"/>
    <lineage>
        <taxon>Eukaryota</taxon>
        <taxon>Metazoa</taxon>
        <taxon>Ecdysozoa</taxon>
        <taxon>Arthropoda</taxon>
        <taxon>Hexapoda</taxon>
        <taxon>Collembola</taxon>
        <taxon>Symphypleona</taxon>
        <taxon>Sminthuridae</taxon>
        <taxon>Allacma</taxon>
    </lineage>
</organism>